<reference evidence="2" key="1">
    <citation type="submission" date="2009-12" db="EMBL/GenBank/DDBJ databases">
        <authorList>
            <person name="Weinstock G."/>
            <person name="Sodergren E."/>
            <person name="Clifton S."/>
            <person name="Fulton L."/>
            <person name="Fulton B."/>
            <person name="Courtney L."/>
            <person name="Fronick C."/>
            <person name="Harrison M."/>
            <person name="Strong C."/>
            <person name="Farmer C."/>
            <person name="Delahaunty K."/>
            <person name="Markovic C."/>
            <person name="Hall O."/>
            <person name="Minx P."/>
            <person name="Tomlinson C."/>
            <person name="Mitreva M."/>
            <person name="Nelson J."/>
            <person name="Hou S."/>
            <person name="Wollam A."/>
            <person name="Pepin K.H."/>
            <person name="Johnson M."/>
            <person name="Bhonagiri V."/>
            <person name="Nash W.E."/>
            <person name="Warren W."/>
            <person name="Chinwalla A."/>
            <person name="Mardis E.R."/>
            <person name="Wilson R.K."/>
        </authorList>
    </citation>
    <scope>NUCLEOTIDE SEQUENCE [LARGE SCALE GENOMIC DNA]</scope>
    <source>
        <strain evidence="2">DSM 15176</strain>
    </source>
</reference>
<dbReference type="RefSeq" id="WP_007047930.1">
    <property type="nucleotide sequence ID" value="NZ_GG704770.1"/>
</dbReference>
<sequence length="52" mass="5612">MSSNNSSKSDYSRRPSPSKRSQKPTASQSSKGSSDNNPNPSYIPPASVKKQK</sequence>
<dbReference type="Proteomes" id="UP000003438">
    <property type="component" value="Unassembled WGS sequence"/>
</dbReference>
<dbReference type="EMBL" id="ACBY02000033">
    <property type="protein sequence ID" value="EFB75153.1"/>
    <property type="molecule type" value="Genomic_DNA"/>
</dbReference>
<dbReference type="STRING" id="411471.SUBVAR_06568"/>
<gene>
    <name evidence="2" type="ORF">SUBVAR_06568</name>
</gene>
<feature type="compositionally biased region" description="Low complexity" evidence="1">
    <location>
        <begin position="1"/>
        <end position="15"/>
    </location>
</feature>
<name>D1PQA0_9FIRM</name>
<keyword evidence="3" id="KW-1185">Reference proteome</keyword>
<feature type="compositionally biased region" description="Polar residues" evidence="1">
    <location>
        <begin position="25"/>
        <end position="40"/>
    </location>
</feature>
<feature type="region of interest" description="Disordered" evidence="1">
    <location>
        <begin position="1"/>
        <end position="52"/>
    </location>
</feature>
<protein>
    <submittedName>
        <fullName evidence="2">Uncharacterized protein</fullName>
    </submittedName>
</protein>
<proteinExistence type="predicted"/>
<evidence type="ECO:0000256" key="1">
    <source>
        <dbReference type="SAM" id="MobiDB-lite"/>
    </source>
</evidence>
<comment type="caution">
    <text evidence="2">The sequence shown here is derived from an EMBL/GenBank/DDBJ whole genome shotgun (WGS) entry which is preliminary data.</text>
</comment>
<dbReference type="HOGENOM" id="CLU_3085473_0_0_9"/>
<accession>D1PQA0</accession>
<organism evidence="2 3">
    <name type="scientific">Subdoligranulum variabile DSM 15176</name>
    <dbReference type="NCBI Taxonomy" id="411471"/>
    <lineage>
        <taxon>Bacteria</taxon>
        <taxon>Bacillati</taxon>
        <taxon>Bacillota</taxon>
        <taxon>Clostridia</taxon>
        <taxon>Eubacteriales</taxon>
        <taxon>Oscillospiraceae</taxon>
        <taxon>Subdoligranulum</taxon>
    </lineage>
</organism>
<evidence type="ECO:0000313" key="3">
    <source>
        <dbReference type="Proteomes" id="UP000003438"/>
    </source>
</evidence>
<evidence type="ECO:0000313" key="2">
    <source>
        <dbReference type="EMBL" id="EFB75153.1"/>
    </source>
</evidence>
<dbReference type="AlphaFoldDB" id="D1PQA0"/>